<dbReference type="PANTHER" id="PTHR12687">
    <property type="entry name" value="NUCLEOLAR COMPLEX 2 AND RAD4-RELATED"/>
    <property type="match status" value="1"/>
</dbReference>
<name>A0A3P6B6H5_BRAOL</name>
<dbReference type="GO" id="GO:0030691">
    <property type="term" value="C:Noc2p-Noc3p complex"/>
    <property type="evidence" value="ECO:0007669"/>
    <property type="project" value="TreeGrafter"/>
</dbReference>
<dbReference type="AlphaFoldDB" id="A0A3P6B6H5"/>
<protein>
    <submittedName>
        <fullName evidence="5">Uncharacterized protein</fullName>
    </submittedName>
</protein>
<organism evidence="5">
    <name type="scientific">Brassica oleracea</name>
    <name type="common">Wild cabbage</name>
    <dbReference type="NCBI Taxonomy" id="3712"/>
    <lineage>
        <taxon>Eukaryota</taxon>
        <taxon>Viridiplantae</taxon>
        <taxon>Streptophyta</taxon>
        <taxon>Embryophyta</taxon>
        <taxon>Tracheophyta</taxon>
        <taxon>Spermatophyta</taxon>
        <taxon>Magnoliopsida</taxon>
        <taxon>eudicotyledons</taxon>
        <taxon>Gunneridae</taxon>
        <taxon>Pentapetalae</taxon>
        <taxon>rosids</taxon>
        <taxon>malvids</taxon>
        <taxon>Brassicales</taxon>
        <taxon>Brassicaceae</taxon>
        <taxon>Brassiceae</taxon>
        <taxon>Brassica</taxon>
    </lineage>
</organism>
<dbReference type="InterPro" id="IPR005343">
    <property type="entry name" value="Noc2"/>
</dbReference>
<proteinExistence type="inferred from homology"/>
<feature type="compositionally biased region" description="Basic and acidic residues" evidence="4">
    <location>
        <begin position="214"/>
        <end position="225"/>
    </location>
</feature>
<evidence type="ECO:0000256" key="4">
    <source>
        <dbReference type="SAM" id="MobiDB-lite"/>
    </source>
</evidence>
<feature type="compositionally biased region" description="Basic and acidic residues" evidence="4">
    <location>
        <begin position="290"/>
        <end position="300"/>
    </location>
</feature>
<dbReference type="GO" id="GO:0005654">
    <property type="term" value="C:nucleoplasm"/>
    <property type="evidence" value="ECO:0007669"/>
    <property type="project" value="TreeGrafter"/>
</dbReference>
<comment type="subcellular location">
    <subcellularLocation>
        <location evidence="1">Nucleus</location>
    </subcellularLocation>
</comment>
<feature type="compositionally biased region" description="Acidic residues" evidence="4">
    <location>
        <begin position="243"/>
        <end position="253"/>
    </location>
</feature>
<reference evidence="5" key="1">
    <citation type="submission" date="2018-11" db="EMBL/GenBank/DDBJ databases">
        <authorList>
            <consortium name="Genoscope - CEA"/>
            <person name="William W."/>
        </authorList>
    </citation>
    <scope>NUCLEOTIDE SEQUENCE</scope>
</reference>
<dbReference type="SMR" id="A0A3P6B6H5"/>
<dbReference type="GO" id="GO:0042273">
    <property type="term" value="P:ribosomal large subunit biogenesis"/>
    <property type="evidence" value="ECO:0007669"/>
    <property type="project" value="TreeGrafter"/>
</dbReference>
<evidence type="ECO:0000256" key="2">
    <source>
        <dbReference type="ARBA" id="ARBA00005907"/>
    </source>
</evidence>
<feature type="region of interest" description="Disordered" evidence="4">
    <location>
        <begin position="182"/>
        <end position="324"/>
    </location>
</feature>
<comment type="similarity">
    <text evidence="2">Belongs to the NOC2 family.</text>
</comment>
<feature type="compositionally biased region" description="Basic residues" evidence="4">
    <location>
        <begin position="306"/>
        <end position="324"/>
    </location>
</feature>
<feature type="compositionally biased region" description="Basic residues" evidence="4">
    <location>
        <begin position="226"/>
        <end position="236"/>
    </location>
</feature>
<sequence>MLNRIAASTGSFIPVSMLLMDMLDMKELNRPPTGGVGKGVDLRTLLKVSKPAVKTRAFQEACVYSVVEELVEHLSQWSCSVAFFELSFIPTLRLRGFYKSTKAERFRKEMKQLISQVDANSEFVNRKRGSIDFQPNEPAAASFLEVYPLSRYAVIIRQRAKQRNESLVESDVIVGEESAVFGKNATSSEEEEDEADMNEKGAAAFSSSWLPGSDSKEKESEEEKTVKKKRERKSKTEKKQEVEEGAGADDVVEDFVLSSVEEEKDDDLFDIEGDKDEDEYDDAEDEIAEPETKTSSDKKTKGTYKTWHKNYKKTKKKKKKKSPD</sequence>
<dbReference type="PANTHER" id="PTHR12687:SF4">
    <property type="entry name" value="NUCLEOLAR COMPLEX PROTEIN 2 HOMOLOG"/>
    <property type="match status" value="1"/>
</dbReference>
<evidence type="ECO:0000256" key="1">
    <source>
        <dbReference type="ARBA" id="ARBA00004123"/>
    </source>
</evidence>
<evidence type="ECO:0000313" key="5">
    <source>
        <dbReference type="EMBL" id="VDC94824.1"/>
    </source>
</evidence>
<accession>A0A3P6B6H5</accession>
<keyword evidence="3" id="KW-0539">Nucleus</keyword>
<dbReference type="GO" id="GO:0005730">
    <property type="term" value="C:nucleolus"/>
    <property type="evidence" value="ECO:0007669"/>
    <property type="project" value="TreeGrafter"/>
</dbReference>
<gene>
    <name evidence="5" type="ORF">BOLC3T18166H</name>
</gene>
<dbReference type="GO" id="GO:0030690">
    <property type="term" value="C:Noc1p-Noc2p complex"/>
    <property type="evidence" value="ECO:0007669"/>
    <property type="project" value="TreeGrafter"/>
</dbReference>
<feature type="compositionally biased region" description="Acidic residues" evidence="4">
    <location>
        <begin position="260"/>
        <end position="289"/>
    </location>
</feature>
<dbReference type="EMBL" id="LR031872">
    <property type="protein sequence ID" value="VDC94824.1"/>
    <property type="molecule type" value="Genomic_DNA"/>
</dbReference>
<dbReference type="Pfam" id="PF03715">
    <property type="entry name" value="Noc2"/>
    <property type="match status" value="1"/>
</dbReference>
<evidence type="ECO:0000256" key="3">
    <source>
        <dbReference type="ARBA" id="ARBA00023242"/>
    </source>
</evidence>